<organism evidence="4 5">
    <name type="scientific">Pedobacter paludis</name>
    <dbReference type="NCBI Taxonomy" id="2203212"/>
    <lineage>
        <taxon>Bacteria</taxon>
        <taxon>Pseudomonadati</taxon>
        <taxon>Bacteroidota</taxon>
        <taxon>Sphingobacteriia</taxon>
        <taxon>Sphingobacteriales</taxon>
        <taxon>Sphingobacteriaceae</taxon>
        <taxon>Pedobacter</taxon>
    </lineage>
</organism>
<evidence type="ECO:0000256" key="1">
    <source>
        <dbReference type="ARBA" id="ARBA00004613"/>
    </source>
</evidence>
<dbReference type="CDD" id="cd10918">
    <property type="entry name" value="CE4_NodB_like_5s_6s"/>
    <property type="match status" value="1"/>
</dbReference>
<dbReference type="InterPro" id="IPR002509">
    <property type="entry name" value="NODB_dom"/>
</dbReference>
<comment type="subcellular location">
    <subcellularLocation>
        <location evidence="1">Secreted</location>
    </subcellularLocation>
</comment>
<feature type="domain" description="NodB homology" evidence="3">
    <location>
        <begin position="73"/>
        <end position="317"/>
    </location>
</feature>
<dbReference type="InterPro" id="IPR011330">
    <property type="entry name" value="Glyco_hydro/deAcase_b/a-brl"/>
</dbReference>
<gene>
    <name evidence="4" type="ORF">DF947_01255</name>
</gene>
<comment type="caution">
    <text evidence="4">The sequence shown here is derived from an EMBL/GenBank/DDBJ whole genome shotgun (WGS) entry which is preliminary data.</text>
</comment>
<dbReference type="Pfam" id="PF01522">
    <property type="entry name" value="Polysacc_deac_1"/>
    <property type="match status" value="2"/>
</dbReference>
<evidence type="ECO:0000313" key="4">
    <source>
        <dbReference type="EMBL" id="PWS33281.1"/>
    </source>
</evidence>
<dbReference type="AlphaFoldDB" id="A0A317F268"/>
<dbReference type="EMBL" id="QGNY01000001">
    <property type="protein sequence ID" value="PWS33281.1"/>
    <property type="molecule type" value="Genomic_DNA"/>
</dbReference>
<dbReference type="GO" id="GO:0016810">
    <property type="term" value="F:hydrolase activity, acting on carbon-nitrogen (but not peptide) bonds"/>
    <property type="evidence" value="ECO:0007669"/>
    <property type="project" value="InterPro"/>
</dbReference>
<dbReference type="PROSITE" id="PS51677">
    <property type="entry name" value="NODB"/>
    <property type="match status" value="1"/>
</dbReference>
<dbReference type="Gene3D" id="3.20.20.370">
    <property type="entry name" value="Glycoside hydrolase/deacetylase"/>
    <property type="match status" value="1"/>
</dbReference>
<protein>
    <recommendedName>
        <fullName evidence="3">NodB homology domain-containing protein</fullName>
    </recommendedName>
</protein>
<dbReference type="PANTHER" id="PTHR34216:SF3">
    <property type="entry name" value="POLY-BETA-1,6-N-ACETYL-D-GLUCOSAMINE N-DEACETYLASE"/>
    <property type="match status" value="1"/>
</dbReference>
<keyword evidence="5" id="KW-1185">Reference proteome</keyword>
<dbReference type="GO" id="GO:0005975">
    <property type="term" value="P:carbohydrate metabolic process"/>
    <property type="evidence" value="ECO:0007669"/>
    <property type="project" value="InterPro"/>
</dbReference>
<dbReference type="PANTHER" id="PTHR34216">
    <property type="match status" value="1"/>
</dbReference>
<evidence type="ECO:0000313" key="5">
    <source>
        <dbReference type="Proteomes" id="UP000245391"/>
    </source>
</evidence>
<dbReference type="SUPFAM" id="SSF88713">
    <property type="entry name" value="Glycoside hydrolase/deacetylase"/>
    <property type="match status" value="1"/>
</dbReference>
<dbReference type="Proteomes" id="UP000245391">
    <property type="component" value="Unassembled WGS sequence"/>
</dbReference>
<reference evidence="5" key="1">
    <citation type="submission" date="2018-05" db="EMBL/GenBank/DDBJ databases">
        <title>Pedobacter paludis sp. nov., isolated from wetland soil.</title>
        <authorList>
            <person name="Zhang Y."/>
        </authorList>
    </citation>
    <scope>NUCLEOTIDE SEQUENCE [LARGE SCALE GENOMIC DNA]</scope>
    <source>
        <strain evidence="5">R-8</strain>
    </source>
</reference>
<name>A0A317F268_9SPHI</name>
<dbReference type="GO" id="GO:0005576">
    <property type="term" value="C:extracellular region"/>
    <property type="evidence" value="ECO:0007669"/>
    <property type="project" value="UniProtKB-SubCell"/>
</dbReference>
<dbReference type="InterPro" id="IPR051398">
    <property type="entry name" value="Polysacch_Deacetylase"/>
</dbReference>
<evidence type="ECO:0000259" key="3">
    <source>
        <dbReference type="PROSITE" id="PS51677"/>
    </source>
</evidence>
<keyword evidence="2" id="KW-0732">Signal</keyword>
<dbReference type="OrthoDB" id="9778320at2"/>
<dbReference type="RefSeq" id="WP_109927868.1">
    <property type="nucleotide sequence ID" value="NZ_QGNY01000001.1"/>
</dbReference>
<proteinExistence type="predicted"/>
<sequence length="317" mass="37307">MKVRSLFSLFKRKKLSSGAVLMYHRIADAESDPWELAVSPKNFEEHLQILQHYNIITLNDLHNIIEKRANHHQGVSITFDDGYKDNYLIAKPLLEKYNLPANFFITTNTLGSIQEFWWDALERICLQSPCLPQQLVLNNPYNISFQIGKAENEINPIQLYYKLCDIFKGLAIEKQKSLIDYLEDWANNRNQRTHYFTMTKTELLDLQSNKLFTLGAHTENHPFLADFEYPDQEKEIMGSIDFLKNLTTQEIHYFAYPHGGRNNFSVEILERTGIRLAFTTEPNCFHEDINRYEIPRFQVKNWNGKTFEGYLNRWLGN</sequence>
<accession>A0A317F268</accession>
<evidence type="ECO:0000256" key="2">
    <source>
        <dbReference type="ARBA" id="ARBA00022729"/>
    </source>
</evidence>